<dbReference type="GO" id="GO:0009103">
    <property type="term" value="P:lipopolysaccharide biosynthetic process"/>
    <property type="evidence" value="ECO:0007669"/>
    <property type="project" value="UniProtKB-KW"/>
</dbReference>
<feature type="transmembrane region" description="Helical" evidence="8">
    <location>
        <begin position="245"/>
        <end position="266"/>
    </location>
</feature>
<evidence type="ECO:0000259" key="9">
    <source>
        <dbReference type="Pfam" id="PF00535"/>
    </source>
</evidence>
<keyword evidence="6 8" id="KW-1133">Transmembrane helix</keyword>
<evidence type="ECO:0000256" key="7">
    <source>
        <dbReference type="ARBA" id="ARBA00023136"/>
    </source>
</evidence>
<keyword evidence="7 8" id="KW-0472">Membrane</keyword>
<keyword evidence="11" id="KW-1185">Reference proteome</keyword>
<comment type="caution">
    <text evidence="10">The sequence shown here is derived from an EMBL/GenBank/DDBJ whole genome shotgun (WGS) entry which is preliminary data.</text>
</comment>
<evidence type="ECO:0000256" key="8">
    <source>
        <dbReference type="SAM" id="Phobius"/>
    </source>
</evidence>
<dbReference type="InterPro" id="IPR050256">
    <property type="entry name" value="Glycosyltransferase_2"/>
</dbReference>
<keyword evidence="2" id="KW-0328">Glycosyltransferase</keyword>
<evidence type="ECO:0000256" key="2">
    <source>
        <dbReference type="ARBA" id="ARBA00022676"/>
    </source>
</evidence>
<dbReference type="InterPro" id="IPR001173">
    <property type="entry name" value="Glyco_trans_2-like"/>
</dbReference>
<dbReference type="Gene3D" id="3.90.550.10">
    <property type="entry name" value="Spore Coat Polysaccharide Biosynthesis Protein SpsA, Chain A"/>
    <property type="match status" value="1"/>
</dbReference>
<feature type="transmembrane region" description="Helical" evidence="8">
    <location>
        <begin position="212"/>
        <end position="233"/>
    </location>
</feature>
<dbReference type="GO" id="GO:0099621">
    <property type="term" value="F:undecaprenyl-phosphate 4-deoxy-4-formamido-L-arabinose transferase activity"/>
    <property type="evidence" value="ECO:0007669"/>
    <property type="project" value="TreeGrafter"/>
</dbReference>
<evidence type="ECO:0000256" key="3">
    <source>
        <dbReference type="ARBA" id="ARBA00022679"/>
    </source>
</evidence>
<proteinExistence type="predicted"/>
<name>A0A388TEQ2_9BACT</name>
<keyword evidence="3" id="KW-0808">Transferase</keyword>
<keyword evidence="5" id="KW-0448">Lipopolysaccharide biosynthesis</keyword>
<evidence type="ECO:0000256" key="5">
    <source>
        <dbReference type="ARBA" id="ARBA00022985"/>
    </source>
</evidence>
<feature type="domain" description="Glycosyltransferase 2-like" evidence="9">
    <location>
        <begin position="15"/>
        <end position="149"/>
    </location>
</feature>
<evidence type="ECO:0000313" key="11">
    <source>
        <dbReference type="Proteomes" id="UP000275925"/>
    </source>
</evidence>
<dbReference type="EMBL" id="BGZO01000003">
    <property type="protein sequence ID" value="GBR75522.1"/>
    <property type="molecule type" value="Genomic_DNA"/>
</dbReference>
<dbReference type="AlphaFoldDB" id="A0A388TEQ2"/>
<dbReference type="InterPro" id="IPR029044">
    <property type="entry name" value="Nucleotide-diphossugar_trans"/>
</dbReference>
<keyword evidence="4 8" id="KW-0812">Transmembrane</keyword>
<sequence length="294" mass="32669">MEAVVADIFTAMRGHGYAFEIILVNDASQDNVWHKIEALAAQQDNIIGVCLAKNFGENAALMAGYAQVSGDIVISLDDDGQNPPSEAFTLLNKLNEGYDVVFSAYAKKQHGIFRNIGSRINDFMAEILIGKPRNIQVYSYNAARRYIIDEIVKYSGPYPYITGLFFRTTRNVANVVVEHRKRAHGKSGYSFGKLVGLWLNGFTAFSVKPLRLASLLGLLFSALGVFYMVFLLWERLHNPQMVMGYTSLMAVIIFVGGALMAMLGLIGEYIGRIYISINNAPQYVVKAISRQTNQ</sequence>
<evidence type="ECO:0000256" key="6">
    <source>
        <dbReference type="ARBA" id="ARBA00022989"/>
    </source>
</evidence>
<dbReference type="PANTHER" id="PTHR48090">
    <property type="entry name" value="UNDECAPRENYL-PHOSPHATE 4-DEOXY-4-FORMAMIDO-L-ARABINOSE TRANSFERASE-RELATED"/>
    <property type="match status" value="1"/>
</dbReference>
<dbReference type="GO" id="GO:0005886">
    <property type="term" value="C:plasma membrane"/>
    <property type="evidence" value="ECO:0007669"/>
    <property type="project" value="TreeGrafter"/>
</dbReference>
<gene>
    <name evidence="10" type="ORF">NO2_0189</name>
</gene>
<evidence type="ECO:0000313" key="10">
    <source>
        <dbReference type="EMBL" id="GBR75522.1"/>
    </source>
</evidence>
<dbReference type="PANTHER" id="PTHR48090:SF3">
    <property type="entry name" value="UNDECAPRENYL-PHOSPHATE 4-DEOXY-4-FORMAMIDO-L-ARABINOSE TRANSFERASE"/>
    <property type="match status" value="1"/>
</dbReference>
<accession>A0A388TEQ2</accession>
<dbReference type="SUPFAM" id="SSF53448">
    <property type="entry name" value="Nucleotide-diphospho-sugar transferases"/>
    <property type="match status" value="1"/>
</dbReference>
<reference evidence="10 11" key="1">
    <citation type="journal article" date="2019" name="ISME J.">
        <title>Genome analyses of uncultured TG2/ZB3 bacteria in 'Margulisbacteria' specifically attached to ectosymbiotic spirochetes of protists in the termite gut.</title>
        <authorList>
            <person name="Utami Y.D."/>
            <person name="Kuwahara H."/>
            <person name="Igai K."/>
            <person name="Murakami T."/>
            <person name="Sugaya K."/>
            <person name="Morikawa T."/>
            <person name="Nagura Y."/>
            <person name="Yuki M."/>
            <person name="Deevong P."/>
            <person name="Inoue T."/>
            <person name="Kihara K."/>
            <person name="Lo N."/>
            <person name="Yamada A."/>
            <person name="Ohkuma M."/>
            <person name="Hongoh Y."/>
        </authorList>
    </citation>
    <scope>NUCLEOTIDE SEQUENCE [LARGE SCALE GENOMIC DNA]</scope>
    <source>
        <strain evidence="10">NkOx7-02</strain>
    </source>
</reference>
<dbReference type="Pfam" id="PF00535">
    <property type="entry name" value="Glycos_transf_2"/>
    <property type="match status" value="1"/>
</dbReference>
<evidence type="ECO:0000256" key="1">
    <source>
        <dbReference type="ARBA" id="ARBA00022475"/>
    </source>
</evidence>
<protein>
    <submittedName>
        <fullName evidence="10">Bacterial dolichol-phosphate mannose synthase-like protein</fullName>
    </submittedName>
</protein>
<dbReference type="Proteomes" id="UP000275925">
    <property type="component" value="Unassembled WGS sequence"/>
</dbReference>
<organism evidence="10 11">
    <name type="scientific">Candidatus Termititenax persephonae</name>
    <dbReference type="NCBI Taxonomy" id="2218525"/>
    <lineage>
        <taxon>Bacteria</taxon>
        <taxon>Bacillati</taxon>
        <taxon>Candidatus Margulisiibacteriota</taxon>
        <taxon>Candidatus Termititenacia</taxon>
        <taxon>Candidatus Termititenacales</taxon>
        <taxon>Candidatus Termititenacaceae</taxon>
        <taxon>Candidatus Termititenax</taxon>
    </lineage>
</organism>
<keyword evidence="1" id="KW-1003">Cell membrane</keyword>
<evidence type="ECO:0000256" key="4">
    <source>
        <dbReference type="ARBA" id="ARBA00022692"/>
    </source>
</evidence>